<name>A0A1H5TKC3_9ACTN</name>
<evidence type="ECO:0000313" key="3">
    <source>
        <dbReference type="Proteomes" id="UP000236723"/>
    </source>
</evidence>
<dbReference type="PANTHER" id="PTHR33495">
    <property type="entry name" value="ANTI-SIGMA FACTOR ANTAGONIST TM_1081-RELATED-RELATED"/>
    <property type="match status" value="1"/>
</dbReference>
<dbReference type="RefSeq" id="WP_160146898.1">
    <property type="nucleotide sequence ID" value="NZ_FNVO01000001.1"/>
</dbReference>
<sequence length="129" mass="14070">MADIVVDMVVVEREGHTVAMLCGEIDCCTGPDVYARLMDLAARLDRPLVLDMSGIAFCDGSALRTISAVTAECARRDVPVAMVGLRPYLEGLFRAFGLHERLPLCATYQDALWCLLPLSDEEIAAWPIG</sequence>
<proteinExistence type="predicted"/>
<dbReference type="Pfam" id="PF01740">
    <property type="entry name" value="STAS"/>
    <property type="match status" value="1"/>
</dbReference>
<evidence type="ECO:0000259" key="1">
    <source>
        <dbReference type="PROSITE" id="PS50801"/>
    </source>
</evidence>
<dbReference type="Proteomes" id="UP000236723">
    <property type="component" value="Unassembled WGS sequence"/>
</dbReference>
<dbReference type="AlphaFoldDB" id="A0A1H5TKC3"/>
<dbReference type="PANTHER" id="PTHR33495:SF2">
    <property type="entry name" value="ANTI-SIGMA FACTOR ANTAGONIST TM_1081-RELATED"/>
    <property type="match status" value="1"/>
</dbReference>
<feature type="domain" description="STAS" evidence="1">
    <location>
        <begin position="6"/>
        <end position="115"/>
    </location>
</feature>
<gene>
    <name evidence="2" type="ORF">SAMN04489712_101654</name>
</gene>
<dbReference type="PROSITE" id="PS50801">
    <property type="entry name" value="STAS"/>
    <property type="match status" value="1"/>
</dbReference>
<dbReference type="SUPFAM" id="SSF52091">
    <property type="entry name" value="SpoIIaa-like"/>
    <property type="match status" value="1"/>
</dbReference>
<dbReference type="EMBL" id="FNVO01000001">
    <property type="protein sequence ID" value="SEF63249.1"/>
    <property type="molecule type" value="Genomic_DNA"/>
</dbReference>
<dbReference type="CDD" id="cd07043">
    <property type="entry name" value="STAS_anti-anti-sigma_factors"/>
    <property type="match status" value="1"/>
</dbReference>
<accession>A0A1H5TKC3</accession>
<protein>
    <submittedName>
        <fullName evidence="2">Stage II sporulation protein AA (Anti-sigma F factor antagonist)</fullName>
    </submittedName>
</protein>
<dbReference type="Gene3D" id="3.30.750.24">
    <property type="entry name" value="STAS domain"/>
    <property type="match status" value="1"/>
</dbReference>
<dbReference type="OrthoDB" id="3480795at2"/>
<organism evidence="2 3">
    <name type="scientific">Thermomonospora echinospora</name>
    <dbReference type="NCBI Taxonomy" id="1992"/>
    <lineage>
        <taxon>Bacteria</taxon>
        <taxon>Bacillati</taxon>
        <taxon>Actinomycetota</taxon>
        <taxon>Actinomycetes</taxon>
        <taxon>Streptosporangiales</taxon>
        <taxon>Thermomonosporaceae</taxon>
        <taxon>Thermomonospora</taxon>
    </lineage>
</organism>
<dbReference type="GO" id="GO:0043856">
    <property type="term" value="F:anti-sigma factor antagonist activity"/>
    <property type="evidence" value="ECO:0007669"/>
    <property type="project" value="TreeGrafter"/>
</dbReference>
<dbReference type="InterPro" id="IPR002645">
    <property type="entry name" value="STAS_dom"/>
</dbReference>
<keyword evidence="3" id="KW-1185">Reference proteome</keyword>
<dbReference type="InterPro" id="IPR036513">
    <property type="entry name" value="STAS_dom_sf"/>
</dbReference>
<reference evidence="3" key="1">
    <citation type="submission" date="2016-10" db="EMBL/GenBank/DDBJ databases">
        <authorList>
            <person name="Varghese N."/>
            <person name="Submissions S."/>
        </authorList>
    </citation>
    <scope>NUCLEOTIDE SEQUENCE [LARGE SCALE GENOMIC DNA]</scope>
    <source>
        <strain evidence="3">DSM 43163</strain>
    </source>
</reference>
<evidence type="ECO:0000313" key="2">
    <source>
        <dbReference type="EMBL" id="SEF63249.1"/>
    </source>
</evidence>